<feature type="domain" description="Acyltransferase 3" evidence="2">
    <location>
        <begin position="16"/>
        <end position="354"/>
    </location>
</feature>
<dbReference type="PANTHER" id="PTHR23028:SF134">
    <property type="entry name" value="PUTATIVE (AFU_ORTHOLOGUE AFUA_4G08520)-RELATED"/>
    <property type="match status" value="1"/>
</dbReference>
<evidence type="ECO:0000313" key="3">
    <source>
        <dbReference type="EMBL" id="PRY54457.1"/>
    </source>
</evidence>
<dbReference type="Pfam" id="PF01757">
    <property type="entry name" value="Acyl_transf_3"/>
    <property type="match status" value="1"/>
</dbReference>
<feature type="transmembrane region" description="Helical" evidence="1">
    <location>
        <begin position="118"/>
        <end position="135"/>
    </location>
</feature>
<keyword evidence="4" id="KW-1185">Reference proteome</keyword>
<feature type="transmembrane region" description="Helical" evidence="1">
    <location>
        <begin position="241"/>
        <end position="260"/>
    </location>
</feature>
<feature type="transmembrane region" description="Helical" evidence="1">
    <location>
        <begin position="155"/>
        <end position="172"/>
    </location>
</feature>
<dbReference type="OrthoDB" id="9796461at2"/>
<dbReference type="AlphaFoldDB" id="A0A2T0U9F0"/>
<feature type="transmembrane region" description="Helical" evidence="1">
    <location>
        <begin position="272"/>
        <end position="291"/>
    </location>
</feature>
<name>A0A2T0U9F0_9SPHI</name>
<dbReference type="Proteomes" id="UP000238034">
    <property type="component" value="Unassembled WGS sequence"/>
</dbReference>
<organism evidence="3 4">
    <name type="scientific">Arcticibacter pallidicorallinus</name>
    <dbReference type="NCBI Taxonomy" id="1259464"/>
    <lineage>
        <taxon>Bacteria</taxon>
        <taxon>Pseudomonadati</taxon>
        <taxon>Bacteroidota</taxon>
        <taxon>Sphingobacteriia</taxon>
        <taxon>Sphingobacteriales</taxon>
        <taxon>Sphingobacteriaceae</taxon>
        <taxon>Arcticibacter</taxon>
    </lineage>
</organism>
<dbReference type="InterPro" id="IPR002656">
    <property type="entry name" value="Acyl_transf_3_dom"/>
</dbReference>
<feature type="transmembrane region" description="Helical" evidence="1">
    <location>
        <begin position="51"/>
        <end position="69"/>
    </location>
</feature>
<keyword evidence="1" id="KW-0812">Transmembrane</keyword>
<gene>
    <name evidence="3" type="ORF">B0I27_102223</name>
</gene>
<comment type="caution">
    <text evidence="3">The sequence shown here is derived from an EMBL/GenBank/DDBJ whole genome shotgun (WGS) entry which is preliminary data.</text>
</comment>
<dbReference type="EMBL" id="PVTH01000002">
    <property type="protein sequence ID" value="PRY54457.1"/>
    <property type="molecule type" value="Genomic_DNA"/>
</dbReference>
<dbReference type="PANTHER" id="PTHR23028">
    <property type="entry name" value="ACETYLTRANSFERASE"/>
    <property type="match status" value="1"/>
</dbReference>
<feature type="transmembrane region" description="Helical" evidence="1">
    <location>
        <begin position="179"/>
        <end position="197"/>
    </location>
</feature>
<feature type="transmembrane region" description="Helical" evidence="1">
    <location>
        <begin position="217"/>
        <end position="234"/>
    </location>
</feature>
<keyword evidence="1" id="KW-1133">Transmembrane helix</keyword>
<feature type="transmembrane region" description="Helical" evidence="1">
    <location>
        <begin position="340"/>
        <end position="361"/>
    </location>
</feature>
<evidence type="ECO:0000256" key="1">
    <source>
        <dbReference type="SAM" id="Phobius"/>
    </source>
</evidence>
<accession>A0A2T0U9F0</accession>
<dbReference type="RefSeq" id="WP_106291668.1">
    <property type="nucleotide sequence ID" value="NZ_PVTH01000002.1"/>
</dbReference>
<evidence type="ECO:0000313" key="4">
    <source>
        <dbReference type="Proteomes" id="UP000238034"/>
    </source>
</evidence>
<feature type="transmembrane region" description="Helical" evidence="1">
    <location>
        <begin position="312"/>
        <end position="328"/>
    </location>
</feature>
<proteinExistence type="predicted"/>
<protein>
    <submittedName>
        <fullName evidence="3">Peptidoglycan/LPS O-acetylase OafA/YrhL</fullName>
    </submittedName>
</protein>
<keyword evidence="1" id="KW-0472">Membrane</keyword>
<feature type="transmembrane region" description="Helical" evidence="1">
    <location>
        <begin position="20"/>
        <end position="39"/>
    </location>
</feature>
<feature type="transmembrane region" description="Helical" evidence="1">
    <location>
        <begin position="89"/>
        <end position="106"/>
    </location>
</feature>
<dbReference type="GO" id="GO:0016747">
    <property type="term" value="F:acyltransferase activity, transferring groups other than amino-acyl groups"/>
    <property type="evidence" value="ECO:0007669"/>
    <property type="project" value="InterPro"/>
</dbReference>
<reference evidence="3 4" key="1">
    <citation type="submission" date="2018-03" db="EMBL/GenBank/DDBJ databases">
        <title>Genomic Encyclopedia of Type Strains, Phase III (KMG-III): the genomes of soil and plant-associated and newly described type strains.</title>
        <authorList>
            <person name="Whitman W."/>
        </authorList>
    </citation>
    <scope>NUCLEOTIDE SEQUENCE [LARGE SCALE GENOMIC DNA]</scope>
    <source>
        <strain evidence="3 4">CGMCC 1.9313</strain>
    </source>
</reference>
<evidence type="ECO:0000259" key="2">
    <source>
        <dbReference type="Pfam" id="PF01757"/>
    </source>
</evidence>
<dbReference type="InterPro" id="IPR050879">
    <property type="entry name" value="Acyltransferase_3"/>
</dbReference>
<sequence length="390" mass="44125">MNSPINLAESKPHYQILDGLRGVAALIVVLFHIFEAHAFGKRTEQIINHGYLAVDFFFLLSGFVISYAYDDRWSKMSFKDFFLRRIIRLHPMIIVGSLIGALLFYFQDSEALGMNVSEVPLGRMLIVMLIGFTLIPVGKGLDVRGWNEMHPLNGPAWSLFFEYIANITYALVLRHLSNVILFVLAIVAAGFTLQHLLTHPNGDMIGGWTIDDPLQLKIGFTRLAYPFLAGLLLARLVKLRYINHAFPITAIFLTILLALPRVGLKEEPWQNGLYDAVCILILFPVIIWLGAGGNVEGERSKRFCKFLGDISYPIYITHYPLIYAYTAWAANGDRTLEQCLLYGSLTFVGSVAIAYGTMKFYDIPVREWLRKRFLIGKGLDSILQVRPRMS</sequence>